<keyword evidence="1" id="KW-0472">Membrane</keyword>
<keyword evidence="1" id="KW-1133">Transmembrane helix</keyword>
<name>A0A6C0EZB0_9ZZZZ</name>
<evidence type="ECO:0000313" key="2">
    <source>
        <dbReference type="EMBL" id="QHT34398.1"/>
    </source>
</evidence>
<reference evidence="2" key="1">
    <citation type="journal article" date="2020" name="Nature">
        <title>Giant virus diversity and host interactions through global metagenomics.</title>
        <authorList>
            <person name="Schulz F."/>
            <person name="Roux S."/>
            <person name="Paez-Espino D."/>
            <person name="Jungbluth S."/>
            <person name="Walsh D.A."/>
            <person name="Denef V.J."/>
            <person name="McMahon K.D."/>
            <person name="Konstantinidis K.T."/>
            <person name="Eloe-Fadrosh E.A."/>
            <person name="Kyrpides N.C."/>
            <person name="Woyke T."/>
        </authorList>
    </citation>
    <scope>NUCLEOTIDE SEQUENCE</scope>
    <source>
        <strain evidence="2">GVMAG-M-3300009163-63</strain>
    </source>
</reference>
<protein>
    <submittedName>
        <fullName evidence="2">Uncharacterized protein</fullName>
    </submittedName>
</protein>
<evidence type="ECO:0000256" key="1">
    <source>
        <dbReference type="SAM" id="Phobius"/>
    </source>
</evidence>
<accession>A0A6C0EZB0</accession>
<proteinExistence type="predicted"/>
<dbReference type="AlphaFoldDB" id="A0A6C0EZB0"/>
<feature type="transmembrane region" description="Helical" evidence="1">
    <location>
        <begin position="26"/>
        <end position="52"/>
    </location>
</feature>
<keyword evidence="1" id="KW-0812">Transmembrane</keyword>
<feature type="transmembrane region" description="Helical" evidence="1">
    <location>
        <begin position="87"/>
        <end position="107"/>
    </location>
</feature>
<organism evidence="2">
    <name type="scientific">viral metagenome</name>
    <dbReference type="NCBI Taxonomy" id="1070528"/>
    <lineage>
        <taxon>unclassified sequences</taxon>
        <taxon>metagenomes</taxon>
        <taxon>organismal metagenomes</taxon>
    </lineage>
</organism>
<dbReference type="EMBL" id="MN738999">
    <property type="protein sequence ID" value="QHT34398.1"/>
    <property type="molecule type" value="Genomic_DNA"/>
</dbReference>
<sequence length="149" mass="17076">MAELGYPSGIHEYIFYTALILHPTHIYYGFSLGMNLCAIMGVTLYATSLNYWRNPVMSSYRRTVDTIVAKSSIAYHIYLSFYTTNRFLTTLPFLTGSGLYLVSFYLYKKNIKSAAFCHCLLHALVSIGASFTYKDYYLQARNIQFNNST</sequence>
<feature type="transmembrane region" description="Helical" evidence="1">
    <location>
        <begin position="113"/>
        <end position="133"/>
    </location>
</feature>